<sequence>MKEKIEEIISIFNKREKGWYSLKPKLEQVLGSKTYQELIDEFESGLSSLPKGKWPHYSLVFYLALVILTAEEVDRKEVARYVKEKESYRLMRTGLRIFLSSKSSNFKYEAQLSAGRYKNKYEYVSFFSGFVPDYQFEMTGYLLLLKLIYEVNRSHFWQLLMQDKQNVMFLCLMTGAELSFSYEELIPLLTSNDELKANGTLFYLMSRFSYYVLKYERESTEGNKEILVEEIQKIANIFERLPVERKIFLMVNYMFVENYYPEFFGEELQQTNVELVVYHLELQELNNLYKLVKLHQFIKILECIEVEKLFIKYFLHWLQNDGNPHIWNSVKEEVREIIQLLSLDTRNELLDQITSIKEQLWLSSFDRQVRYGQYLQEEGKAKIIDDIVPFCSTSGS</sequence>
<dbReference type="RefSeq" id="WP_075039174.1">
    <property type="nucleotide sequence ID" value="NZ_FOJS01000058.1"/>
</dbReference>
<proteinExistence type="predicted"/>
<dbReference type="EMBL" id="FOJS01000058">
    <property type="protein sequence ID" value="SFA55158.1"/>
    <property type="molecule type" value="Genomic_DNA"/>
</dbReference>
<name>A0A1I0TTU7_9BACL</name>
<accession>A0A1I0TTU7</accession>
<evidence type="ECO:0000313" key="2">
    <source>
        <dbReference type="Proteomes" id="UP000198650"/>
    </source>
</evidence>
<organism evidence="1 2">
    <name type="scientific">Parageobacillus thermantarcticus</name>
    <dbReference type="NCBI Taxonomy" id="186116"/>
    <lineage>
        <taxon>Bacteria</taxon>
        <taxon>Bacillati</taxon>
        <taxon>Bacillota</taxon>
        <taxon>Bacilli</taxon>
        <taxon>Bacillales</taxon>
        <taxon>Anoxybacillaceae</taxon>
        <taxon>Parageobacillus</taxon>
    </lineage>
</organism>
<reference evidence="2" key="1">
    <citation type="submission" date="2016-10" db="EMBL/GenBank/DDBJ databases">
        <authorList>
            <person name="Varghese N."/>
            <person name="Submissions S."/>
        </authorList>
    </citation>
    <scope>NUCLEOTIDE SEQUENCE [LARGE SCALE GENOMIC DNA]</scope>
    <source>
        <strain evidence="2">M1</strain>
    </source>
</reference>
<protein>
    <submittedName>
        <fullName evidence="1">Uncharacterized protein</fullName>
    </submittedName>
</protein>
<dbReference type="Proteomes" id="UP000198650">
    <property type="component" value="Unassembled WGS sequence"/>
</dbReference>
<keyword evidence="2" id="KW-1185">Reference proteome</keyword>
<gene>
    <name evidence="1" type="ORF">SAMN05192569_105811</name>
</gene>
<dbReference type="AlphaFoldDB" id="A0A1I0TTU7"/>
<dbReference type="OrthoDB" id="2963651at2"/>
<evidence type="ECO:0000313" key="1">
    <source>
        <dbReference type="EMBL" id="SFA55158.1"/>
    </source>
</evidence>